<sequence>MKLPAFWKMLILSAIPVLVAALFLFHTKPGNAAPVPAALQKLHDTQGKPAARHLAEGRPTLIKFWASWCPLCLSELAATEQWAQDKRFQTANLITVASPGFLGEKNQADFLQWYRGLDYPKLPVITDEGGGLAKSLNIGVYPSWAVLDKHGNLARIIKGSLNEAQALALVENHEADIGRLKNTFYKPAQKKESAAMNAKTIYLAGGCFWGLEAYFQRIGGVIDAVSGYANGNTENPSYEDVVRRNTGHAETVRVVYDADKLSLNDILQYYFRVIDPTSLNKQGNDRGTQYRTGVYYTDQAEQAVIAAALKQEQQKYAQPLVVENLPLKHFYEAEKYHQDYLVKNPNGYCHIDIRKADEPLPGKTAPKGSKGFNAATYRKPSDTELKKRLTAEQYRITRQNGTEYAFSHEYDHLFAPGIYVDIVSGEPLFSSADKYDSGCGWPSFTRPIAASSVTEHSDFSYNMRRTEVRSAAADSHLGHVFPDGPPAKGGLRYCINGASLRFIPLDKMDEEGYGHLKAAVNSAK</sequence>
<dbReference type="Proteomes" id="UP000516412">
    <property type="component" value="Chromosome"/>
</dbReference>
<organism evidence="1 2">
    <name type="scientific">Neisseria musculi</name>
    <dbReference type="NCBI Taxonomy" id="1815583"/>
    <lineage>
        <taxon>Bacteria</taxon>
        <taxon>Pseudomonadati</taxon>
        <taxon>Pseudomonadota</taxon>
        <taxon>Betaproteobacteria</taxon>
        <taxon>Neisseriales</taxon>
        <taxon>Neisseriaceae</taxon>
        <taxon>Neisseria</taxon>
    </lineage>
</organism>
<keyword evidence="2" id="KW-1185">Reference proteome</keyword>
<reference evidence="1" key="1">
    <citation type="submission" date="2024-06" db="EMBL/GenBank/DDBJ databases">
        <title>Complete Genome Sequence of mouse commensal type strain Neisseria musculi.</title>
        <authorList>
            <person name="Thapa E."/>
            <person name="Aluvathingal J."/>
            <person name="Nadendla S."/>
            <person name="Mehta A."/>
            <person name="Tettelin H."/>
            <person name="Weyand N.J."/>
        </authorList>
    </citation>
    <scope>NUCLEOTIDE SEQUENCE</scope>
    <source>
        <strain evidence="1">NW831</strain>
    </source>
</reference>
<name>A0ACD0ZM87_9NEIS</name>
<evidence type="ECO:0000313" key="1">
    <source>
        <dbReference type="EMBL" id="QNT59242.2"/>
    </source>
</evidence>
<evidence type="ECO:0000313" key="2">
    <source>
        <dbReference type="Proteomes" id="UP000516412"/>
    </source>
</evidence>
<gene>
    <name evidence="1" type="primary">msrAB</name>
    <name evidence="1" type="ORF">H7A79_2495</name>
</gene>
<proteinExistence type="predicted"/>
<protein>
    <submittedName>
        <fullName evidence="1">Peptide methionine sulfoxide reductase MsrA/MsrB</fullName>
    </submittedName>
</protein>
<dbReference type="EMBL" id="CP060414">
    <property type="protein sequence ID" value="QNT59242.2"/>
    <property type="molecule type" value="Genomic_DNA"/>
</dbReference>
<accession>A0ACD0ZM87</accession>